<feature type="compositionally biased region" description="Polar residues" evidence="1">
    <location>
        <begin position="1156"/>
        <end position="1165"/>
    </location>
</feature>
<feature type="region of interest" description="Disordered" evidence="1">
    <location>
        <begin position="1490"/>
        <end position="1517"/>
    </location>
</feature>
<evidence type="ECO:0000313" key="3">
    <source>
        <dbReference type="Proteomes" id="UP001176521"/>
    </source>
</evidence>
<feature type="compositionally biased region" description="Low complexity" evidence="1">
    <location>
        <begin position="1389"/>
        <end position="1406"/>
    </location>
</feature>
<evidence type="ECO:0000256" key="1">
    <source>
        <dbReference type="SAM" id="MobiDB-lite"/>
    </source>
</evidence>
<feature type="compositionally biased region" description="Low complexity" evidence="1">
    <location>
        <begin position="781"/>
        <end position="793"/>
    </location>
</feature>
<feature type="compositionally biased region" description="Low complexity" evidence="1">
    <location>
        <begin position="1142"/>
        <end position="1155"/>
    </location>
</feature>
<feature type="region of interest" description="Disordered" evidence="1">
    <location>
        <begin position="1"/>
        <end position="109"/>
    </location>
</feature>
<feature type="compositionally biased region" description="Basic residues" evidence="1">
    <location>
        <begin position="41"/>
        <end position="55"/>
    </location>
</feature>
<feature type="region of interest" description="Disordered" evidence="1">
    <location>
        <begin position="1541"/>
        <end position="1590"/>
    </location>
</feature>
<accession>A0AAN6JMI1</accession>
<sequence>MPANRLLHLKELPPINGNNPNTKVTRAPRGKKTTKSPATTAKKKAPTKKTTKTQSKKTNSPAVPTGLVAAASDSESSDNEAATQAAAGPPQPQLQPPSGPVPLTSMPNFMTCSAPNGQRMSRIDHDDEWLPANLVETIPLQLNARGAIEIYAQICRHLDPEYWQAVLDHLRVLQDNSRAGMEALSRFAEIAYFRVRALYTLMCTRYDDELRQWANCNAADHLSTQDLEQSRRQLQPQFRELHSPAKPHPPTVCITPATPNTHAIPLSLSFSSDPSPDDGRFTAIVGTTKRAKSKSKKTIPTPNRQLQLQASEQIALGVLNDPPQPHTPVKTTSEYRRRALPVELTMVNQALYHADATRELSYEHDPFQPPMHVAGPSTQPMPSQIQVQTFLPFQIPFQQQVPFQQQMPPQQRIVSMPHPQQHFPTSFDWMPTILPRSLSVPQAITMGNPVVREPMRPYFADGSTVWTGESSMPLFDASQTVSAEAPTIAPASAMPSPKKTARKVTKTAGSRVAKTRKAPSKGKGKAKADTPSPAAADISADTAADADSEIAHLDAEAATPSKTTSAPNPASHQDPDRNANASQATAQTVHPIPSYPSRPGVTFAGLAYPWPKGDSPAFAGAPTDSSADRTQEREPGSTHMHVDDQQPHVQPQVPTGIYLTRMAVIHGLPFDLVASDPFRIYILILHLLRQLGLAHLSHTVRLISTLSALPSTSSFFYGGPRGQSAVAAQHASGSKETDIGWDAASASQAGKRGWAWIIFNSTQQRNLFLHTYLEKVRGGWVPPSVDSSPGSPVKKNSSGREAKEPKDDGWPYFIYSAEDYLSMPGGGVQSAQHGAFASGLQPSGAIVREPGLMLPPPVPTHYGNLSSGHHFHGEAQAQAQGSQATSSRQPMMLSNAKTVPMSSQRNAGGTQVMGVRVPAYSTFPPLVPSGTSTLASVPTNAPLTSVPTNAPLTSGLIGTKRKRQESDTTVAGTAGGTSKLTMMMPAASTLAQFAAQRRRSTSANTHAHAHVYDRPAAHMYAHVKRRAVRTPSTSVLLRPGSAQAALSASAGEATTASTTNFPSLTLPAPAPLQAGALYAQPGGWQPYGHAHQGHSYAYPAHAHFSTGHLRAGSANAANTGASSSSFAAVDGGNGQAHTYGDSGSSGSTWWASSSSDLGPSNASRMTSAAAATPTPPTSAAASHPSFSVPTLDPTPGLRLYSNVPPEASSSGASAGGGGGTVRFRMPSASSIFSSIPASSFTSGAEQHGMSVRPSAAVGQNHAAGGSFPSMTFSNDGHSSAGPAGQVYTQAFVATSPRPTHAASPSASTVAAAAASGPGPSFAALPAPLPAMIIPSTGNDGSTAQSQTHIEHQHQHAQHTYYNRQDVAPLEMNLDGGGGGGSRRDGAGAAGVSSSSTSTETGMSLGGAASTPPAAVSSDTYTVPNPAASASPFHSLLGPIETRVQDSYIRSSSAALATAAAAAADAGAGMAMGMGVPIAASTAGFEVVVEGHQEEDSAEEGARIPSPGPGVGDGMPMSSSVVETARAAAVIAVATASAAGHGSGDGGLHGAISRPSSALGGGGGGGGAGPAPLPPVSPELYEGTPRSVTQQ</sequence>
<comment type="caution">
    <text evidence="2">The sequence shown here is derived from an EMBL/GenBank/DDBJ whole genome shotgun (WGS) entry which is preliminary data.</text>
</comment>
<organism evidence="2 3">
    <name type="scientific">Tilletia horrida</name>
    <dbReference type="NCBI Taxonomy" id="155126"/>
    <lineage>
        <taxon>Eukaryota</taxon>
        <taxon>Fungi</taxon>
        <taxon>Dikarya</taxon>
        <taxon>Basidiomycota</taxon>
        <taxon>Ustilaginomycotina</taxon>
        <taxon>Exobasidiomycetes</taxon>
        <taxon>Tilletiales</taxon>
        <taxon>Tilletiaceae</taxon>
        <taxon>Tilletia</taxon>
    </lineage>
</organism>
<feature type="compositionally biased region" description="Gly residues" evidence="1">
    <location>
        <begin position="1558"/>
        <end position="1568"/>
    </location>
</feature>
<evidence type="ECO:0000313" key="2">
    <source>
        <dbReference type="EMBL" id="KAK0537872.1"/>
    </source>
</evidence>
<feature type="compositionally biased region" description="Low complexity" evidence="1">
    <location>
        <begin position="69"/>
        <end position="88"/>
    </location>
</feature>
<feature type="compositionally biased region" description="Pro residues" evidence="1">
    <location>
        <begin position="89"/>
        <end position="100"/>
    </location>
</feature>
<dbReference type="EMBL" id="JAPDMQ010000053">
    <property type="protein sequence ID" value="KAK0537872.1"/>
    <property type="molecule type" value="Genomic_DNA"/>
</dbReference>
<feature type="compositionally biased region" description="Polar residues" evidence="1">
    <location>
        <begin position="579"/>
        <end position="588"/>
    </location>
</feature>
<feature type="region of interest" description="Disordered" evidence="1">
    <location>
        <begin position="614"/>
        <end position="650"/>
    </location>
</feature>
<feature type="region of interest" description="Disordered" evidence="1">
    <location>
        <begin position="1137"/>
        <end position="1220"/>
    </location>
</feature>
<feature type="compositionally biased region" description="Basic residues" evidence="1">
    <location>
        <begin position="513"/>
        <end position="525"/>
    </location>
</feature>
<feature type="region of interest" description="Disordered" evidence="1">
    <location>
        <begin position="781"/>
        <end position="808"/>
    </location>
</feature>
<keyword evidence="3" id="KW-1185">Reference proteome</keyword>
<gene>
    <name evidence="2" type="ORF">OC842_001472</name>
</gene>
<name>A0AAN6JMI1_9BASI</name>
<dbReference type="Proteomes" id="UP001176521">
    <property type="component" value="Unassembled WGS sequence"/>
</dbReference>
<reference evidence="2" key="1">
    <citation type="journal article" date="2023" name="PhytoFront">
        <title>Draft Genome Resources of Seven Strains of Tilletia horrida, Causal Agent of Kernel Smut of Rice.</title>
        <authorList>
            <person name="Khanal S."/>
            <person name="Antony Babu S."/>
            <person name="Zhou X.G."/>
        </authorList>
    </citation>
    <scope>NUCLEOTIDE SEQUENCE</scope>
    <source>
        <strain evidence="2">TX3</strain>
    </source>
</reference>
<feature type="region of interest" description="Disordered" evidence="1">
    <location>
        <begin position="1332"/>
        <end position="1416"/>
    </location>
</feature>
<feature type="compositionally biased region" description="Polar residues" evidence="1">
    <location>
        <begin position="967"/>
        <end position="976"/>
    </location>
</feature>
<feature type="compositionally biased region" description="Low complexity" evidence="1">
    <location>
        <begin position="529"/>
        <end position="545"/>
    </location>
</feature>
<protein>
    <submittedName>
        <fullName evidence="2">Uncharacterized protein</fullName>
    </submittedName>
</protein>
<feature type="compositionally biased region" description="Basic and acidic residues" evidence="1">
    <location>
        <begin position="626"/>
        <end position="646"/>
    </location>
</feature>
<feature type="compositionally biased region" description="Polar residues" evidence="1">
    <location>
        <begin position="560"/>
        <end position="571"/>
    </location>
</feature>
<feature type="compositionally biased region" description="Polar residues" evidence="1">
    <location>
        <begin position="1335"/>
        <end position="1347"/>
    </location>
</feature>
<feature type="region of interest" description="Disordered" evidence="1">
    <location>
        <begin position="487"/>
        <end position="596"/>
    </location>
</feature>
<feature type="region of interest" description="Disordered" evidence="1">
    <location>
        <begin position="945"/>
        <end position="976"/>
    </location>
</feature>
<feature type="compositionally biased region" description="Basic and acidic residues" evidence="1">
    <location>
        <begin position="798"/>
        <end position="808"/>
    </location>
</feature>
<feature type="compositionally biased region" description="Low complexity" evidence="1">
    <location>
        <begin position="1166"/>
        <end position="1185"/>
    </location>
</feature>
<proteinExistence type="predicted"/>